<keyword evidence="3" id="KW-0997">Cell inner membrane</keyword>
<keyword evidence="2" id="KW-0813">Transport</keyword>
<evidence type="ECO:0000256" key="4">
    <source>
        <dbReference type="ARBA" id="ARBA00022692"/>
    </source>
</evidence>
<comment type="subcellular location">
    <subcellularLocation>
        <location evidence="1">Endomembrane system</location>
        <topology evidence="1">Multi-pass membrane protein</topology>
    </subcellularLocation>
</comment>
<feature type="transmembrane region" description="Helical" evidence="8">
    <location>
        <begin position="122"/>
        <end position="140"/>
    </location>
</feature>
<feature type="transmembrane region" description="Helical" evidence="8">
    <location>
        <begin position="30"/>
        <end position="51"/>
    </location>
</feature>
<evidence type="ECO:0000256" key="3">
    <source>
        <dbReference type="ARBA" id="ARBA00022519"/>
    </source>
</evidence>
<dbReference type="GO" id="GO:0005886">
    <property type="term" value="C:plasma membrane"/>
    <property type="evidence" value="ECO:0007669"/>
    <property type="project" value="TreeGrafter"/>
</dbReference>
<keyword evidence="7 8" id="KW-0472">Membrane</keyword>
<proteinExistence type="predicted"/>
<evidence type="ECO:0000313" key="9">
    <source>
        <dbReference type="EMBL" id="MBA6117709.1"/>
    </source>
</evidence>
<dbReference type="PANTHER" id="PTHR30335:SF0">
    <property type="entry name" value="ION-TRANSLOCATING OXIDOREDUCTASE COMPLEX SUBUNIT A"/>
    <property type="match status" value="1"/>
</dbReference>
<keyword evidence="6 8" id="KW-1133">Transmembrane helix</keyword>
<evidence type="ECO:0000256" key="1">
    <source>
        <dbReference type="ARBA" id="ARBA00004127"/>
    </source>
</evidence>
<reference evidence="9 10" key="1">
    <citation type="submission" date="2020-07" db="EMBL/GenBank/DDBJ databases">
        <title>Diversity of carbapenemase encoding genes among Pseudomonas putida group clinical isolates in a tertiary Brazilian hospital.</title>
        <authorList>
            <person name="Alberto-Lei F."/>
            <person name="Nodari C.S."/>
            <person name="Streling A.P."/>
            <person name="Paulino J.T."/>
            <person name="Bessa-Neto F.O."/>
            <person name="Cayo R."/>
            <person name="Gales A.C."/>
        </authorList>
    </citation>
    <scope>NUCLEOTIDE SEQUENCE [LARGE SCALE GENOMIC DNA]</scope>
    <source>
        <strain evidence="9 10">12464</strain>
    </source>
</reference>
<evidence type="ECO:0000256" key="6">
    <source>
        <dbReference type="ARBA" id="ARBA00022989"/>
    </source>
</evidence>
<gene>
    <name evidence="9" type="ORF">H4C47_18475</name>
</gene>
<feature type="transmembrane region" description="Helical" evidence="8">
    <location>
        <begin position="90"/>
        <end position="110"/>
    </location>
</feature>
<feature type="transmembrane region" description="Helical" evidence="8">
    <location>
        <begin position="63"/>
        <end position="84"/>
    </location>
</feature>
<dbReference type="PANTHER" id="PTHR30335">
    <property type="entry name" value="INTEGRAL MEMBRANE PROTEIN OF SOXR-REDUCING COMPLEX"/>
    <property type="match status" value="1"/>
</dbReference>
<feature type="transmembrane region" description="Helical" evidence="8">
    <location>
        <begin position="160"/>
        <end position="180"/>
    </location>
</feature>
<dbReference type="GO" id="GO:0012505">
    <property type="term" value="C:endomembrane system"/>
    <property type="evidence" value="ECO:0007669"/>
    <property type="project" value="UniProtKB-SubCell"/>
</dbReference>
<keyword evidence="4 8" id="KW-0812">Transmembrane</keyword>
<accession>A0A7W2L3B3</accession>
<dbReference type="InterPro" id="IPR050133">
    <property type="entry name" value="NqrDE/RnfAE_oxidrdctase"/>
</dbReference>
<organism evidence="9 10">
    <name type="scientific">Pseudomonas putida</name>
    <name type="common">Arthrobacter siderocapsulatus</name>
    <dbReference type="NCBI Taxonomy" id="303"/>
    <lineage>
        <taxon>Bacteria</taxon>
        <taxon>Pseudomonadati</taxon>
        <taxon>Pseudomonadota</taxon>
        <taxon>Gammaproteobacteria</taxon>
        <taxon>Pseudomonadales</taxon>
        <taxon>Pseudomonadaceae</taxon>
        <taxon>Pseudomonas</taxon>
    </lineage>
</organism>
<dbReference type="PIRSF" id="PIRSF006102">
    <property type="entry name" value="NQR_DE"/>
    <property type="match status" value="1"/>
</dbReference>
<dbReference type="RefSeq" id="WP_176516664.1">
    <property type="nucleotide sequence ID" value="NZ_CP060529.1"/>
</dbReference>
<evidence type="ECO:0000256" key="2">
    <source>
        <dbReference type="ARBA" id="ARBA00022448"/>
    </source>
</evidence>
<evidence type="ECO:0000256" key="8">
    <source>
        <dbReference type="SAM" id="Phobius"/>
    </source>
</evidence>
<keyword evidence="5" id="KW-1278">Translocase</keyword>
<dbReference type="InterPro" id="IPR003667">
    <property type="entry name" value="NqrDE/RnfAE"/>
</dbReference>
<dbReference type="AlphaFoldDB" id="A0A7W2L3B3"/>
<evidence type="ECO:0000256" key="7">
    <source>
        <dbReference type="ARBA" id="ARBA00023136"/>
    </source>
</evidence>
<dbReference type="EMBL" id="JACGDG010000016">
    <property type="protein sequence ID" value="MBA6117709.1"/>
    <property type="molecule type" value="Genomic_DNA"/>
</dbReference>
<name>A0A7W2L3B3_PSEPU</name>
<evidence type="ECO:0000313" key="10">
    <source>
        <dbReference type="Proteomes" id="UP000553948"/>
    </source>
</evidence>
<evidence type="ECO:0000256" key="5">
    <source>
        <dbReference type="ARBA" id="ARBA00022967"/>
    </source>
</evidence>
<protein>
    <submittedName>
        <fullName evidence="9">Electron transporter RnfA</fullName>
    </submittedName>
</protein>
<comment type="caution">
    <text evidence="9">The sequence shown here is derived from an EMBL/GenBank/DDBJ whole genome shotgun (WGS) entry which is preliminary data.</text>
</comment>
<keyword evidence="3" id="KW-1003">Cell membrane</keyword>
<dbReference type="Proteomes" id="UP000553948">
    <property type="component" value="Unassembled WGS sequence"/>
</dbReference>
<sequence length="182" mass="19582">MNDNVLVLVSAALVSHLLMQQQPIPRLRLHVYGLACSLSIALGVMGGQWLEQLIVVPWQLQDLRLFLLLPWLALLARGVPQVLAKVRPQWPTVSLTVPFTGTIVALGLALQVIGDQQGGLTAVKWGVLSGFGFWLALGLFDDLQQRSDHPDVPRALRGLPIALLGAGVMAMAFAGLNGLFAP</sequence>